<dbReference type="InterPro" id="IPR017911">
    <property type="entry name" value="MacB-like_ATP-bd"/>
</dbReference>
<name>A0A099KYK7_COLPS</name>
<dbReference type="CDD" id="cd03255">
    <property type="entry name" value="ABC_MJ0796_LolCDE_FtsE"/>
    <property type="match status" value="1"/>
</dbReference>
<dbReference type="GO" id="GO:0005524">
    <property type="term" value="F:ATP binding"/>
    <property type="evidence" value="ECO:0007669"/>
    <property type="project" value="UniProtKB-KW"/>
</dbReference>
<dbReference type="Pfam" id="PF00005">
    <property type="entry name" value="ABC_tran"/>
    <property type="match status" value="1"/>
</dbReference>
<dbReference type="GO" id="GO:1902495">
    <property type="term" value="C:transmembrane transporter complex"/>
    <property type="evidence" value="ECO:0007669"/>
    <property type="project" value="UniProtKB-ARBA"/>
</dbReference>
<dbReference type="GO" id="GO:0016887">
    <property type="term" value="F:ATP hydrolysis activity"/>
    <property type="evidence" value="ECO:0007669"/>
    <property type="project" value="InterPro"/>
</dbReference>
<sequence length="246" mass="27244">MTTQEYIADVTNKAIPSQNTVIKTTHLCREFGQDDTLVKALTDANITIERGEFTAIIGPSGSGKSTLLQLIGGLDNPSSGDVFLDNKNINRMTGTELSDFRRDHIGFIFQAYNLIPVLSARENIEYIMLLQGVSTAERNKRVDKLMHAVGLEGLGDRRPAELSGGQQQRVAVARAMVSKPSIILADEPTANLDSKTGADLLDMMKELNEQQHMTFVFSTHDPKIMERAKRIIRLVDGCIVDDERKN</sequence>
<dbReference type="InterPro" id="IPR015854">
    <property type="entry name" value="ABC_transpr_LolD-like"/>
</dbReference>
<proteinExistence type="inferred from homology"/>
<dbReference type="Proteomes" id="UP000029843">
    <property type="component" value="Unassembled WGS sequence"/>
</dbReference>
<evidence type="ECO:0000256" key="1">
    <source>
        <dbReference type="ARBA" id="ARBA00022448"/>
    </source>
</evidence>
<dbReference type="FunFam" id="3.40.50.300:FF:000032">
    <property type="entry name" value="Export ABC transporter ATP-binding protein"/>
    <property type="match status" value="1"/>
</dbReference>
<dbReference type="SUPFAM" id="SSF52540">
    <property type="entry name" value="P-loop containing nucleoside triphosphate hydrolases"/>
    <property type="match status" value="1"/>
</dbReference>
<dbReference type="PATRIC" id="fig|28229.4.peg.941"/>
<dbReference type="PROSITE" id="PS50893">
    <property type="entry name" value="ABC_TRANSPORTER_2"/>
    <property type="match status" value="1"/>
</dbReference>
<evidence type="ECO:0000313" key="6">
    <source>
        <dbReference type="EMBL" id="KGJ94733.1"/>
    </source>
</evidence>
<dbReference type="GO" id="GO:0005886">
    <property type="term" value="C:plasma membrane"/>
    <property type="evidence" value="ECO:0007669"/>
    <property type="project" value="TreeGrafter"/>
</dbReference>
<dbReference type="SMART" id="SM00382">
    <property type="entry name" value="AAA"/>
    <property type="match status" value="1"/>
</dbReference>
<organism evidence="6 7">
    <name type="scientific">Colwellia psychrerythraea</name>
    <name type="common">Vibrio psychroerythus</name>
    <dbReference type="NCBI Taxonomy" id="28229"/>
    <lineage>
        <taxon>Bacteria</taxon>
        <taxon>Pseudomonadati</taxon>
        <taxon>Pseudomonadota</taxon>
        <taxon>Gammaproteobacteria</taxon>
        <taxon>Alteromonadales</taxon>
        <taxon>Colwelliaceae</taxon>
        <taxon>Colwellia</taxon>
    </lineage>
</organism>
<keyword evidence="1" id="KW-0813">Transport</keyword>
<dbReference type="InterPro" id="IPR017871">
    <property type="entry name" value="ABC_transporter-like_CS"/>
</dbReference>
<evidence type="ECO:0000259" key="5">
    <source>
        <dbReference type="PROSITE" id="PS50893"/>
    </source>
</evidence>
<protein>
    <submittedName>
        <fullName evidence="6">Phosphonate-transporting ATPase</fullName>
        <ecNumber evidence="6">3.6.3.28</ecNumber>
    </submittedName>
</protein>
<dbReference type="PROSITE" id="PS00211">
    <property type="entry name" value="ABC_TRANSPORTER_1"/>
    <property type="match status" value="1"/>
</dbReference>
<comment type="caution">
    <text evidence="6">The sequence shown here is derived from an EMBL/GenBank/DDBJ whole genome shotgun (WGS) entry which is preliminary data.</text>
</comment>
<dbReference type="InterPro" id="IPR003439">
    <property type="entry name" value="ABC_transporter-like_ATP-bd"/>
</dbReference>
<dbReference type="InterPro" id="IPR027417">
    <property type="entry name" value="P-loop_NTPase"/>
</dbReference>
<gene>
    <name evidence="6" type="ORF">ND2E_1922</name>
</gene>
<dbReference type="EC" id="3.6.3.28" evidence="6"/>
<dbReference type="RefSeq" id="WP_052056252.1">
    <property type="nucleotide sequence ID" value="NZ_JQED01000005.1"/>
</dbReference>
<comment type="similarity">
    <text evidence="4">Belongs to the ABC transporter superfamily. Macrolide exporter (TC 3.A.1.122) family.</text>
</comment>
<dbReference type="AlphaFoldDB" id="A0A099KYK7"/>
<keyword evidence="2" id="KW-0547">Nucleotide-binding</keyword>
<dbReference type="OrthoDB" id="9801477at2"/>
<evidence type="ECO:0000256" key="4">
    <source>
        <dbReference type="ARBA" id="ARBA00038388"/>
    </source>
</evidence>
<reference evidence="6 7" key="1">
    <citation type="submission" date="2014-08" db="EMBL/GenBank/DDBJ databases">
        <title>Genomic and Phenotypic Diversity of Colwellia psychrerythraea strains from Disparate Marine Basins.</title>
        <authorList>
            <person name="Techtmann S.M."/>
            <person name="Stelling S.C."/>
            <person name="Utturkar S.M."/>
            <person name="Alshibli N."/>
            <person name="Harris A."/>
            <person name="Brown S.D."/>
            <person name="Hazen T.C."/>
        </authorList>
    </citation>
    <scope>NUCLEOTIDE SEQUENCE [LARGE SCALE GENOMIC DNA]</scope>
    <source>
        <strain evidence="6 7">ND2E</strain>
    </source>
</reference>
<keyword evidence="6" id="KW-0378">Hydrolase</keyword>
<keyword evidence="3" id="KW-0067">ATP-binding</keyword>
<dbReference type="InterPro" id="IPR003593">
    <property type="entry name" value="AAA+_ATPase"/>
</dbReference>
<dbReference type="Gene3D" id="3.40.50.300">
    <property type="entry name" value="P-loop containing nucleotide triphosphate hydrolases"/>
    <property type="match status" value="1"/>
</dbReference>
<evidence type="ECO:0000313" key="7">
    <source>
        <dbReference type="Proteomes" id="UP000029843"/>
    </source>
</evidence>
<dbReference type="GO" id="GO:0022857">
    <property type="term" value="F:transmembrane transporter activity"/>
    <property type="evidence" value="ECO:0007669"/>
    <property type="project" value="TreeGrafter"/>
</dbReference>
<evidence type="ECO:0000256" key="3">
    <source>
        <dbReference type="ARBA" id="ARBA00022840"/>
    </source>
</evidence>
<evidence type="ECO:0000256" key="2">
    <source>
        <dbReference type="ARBA" id="ARBA00022741"/>
    </source>
</evidence>
<accession>A0A099KYK7</accession>
<feature type="domain" description="ABC transporter" evidence="5">
    <location>
        <begin position="22"/>
        <end position="246"/>
    </location>
</feature>
<dbReference type="PANTHER" id="PTHR24220">
    <property type="entry name" value="IMPORT ATP-BINDING PROTEIN"/>
    <property type="match status" value="1"/>
</dbReference>
<dbReference type="EMBL" id="JQED01000005">
    <property type="protein sequence ID" value="KGJ94733.1"/>
    <property type="molecule type" value="Genomic_DNA"/>
</dbReference>